<proteinExistence type="predicted"/>
<keyword evidence="3" id="KW-1185">Reference proteome</keyword>
<accession>A0ABV0YN58</accession>
<comment type="caution">
    <text evidence="2">The sequence shown here is derived from an EMBL/GenBank/DDBJ whole genome shotgun (WGS) entry which is preliminary data.</text>
</comment>
<evidence type="ECO:0000313" key="2">
    <source>
        <dbReference type="EMBL" id="MEQ2295144.1"/>
    </source>
</evidence>
<evidence type="ECO:0000313" key="3">
    <source>
        <dbReference type="Proteomes" id="UP001469553"/>
    </source>
</evidence>
<protein>
    <submittedName>
        <fullName evidence="2">Uncharacterized protein</fullName>
    </submittedName>
</protein>
<feature type="compositionally biased region" description="Low complexity" evidence="1">
    <location>
        <begin position="94"/>
        <end position="107"/>
    </location>
</feature>
<organism evidence="2 3">
    <name type="scientific">Ameca splendens</name>
    <dbReference type="NCBI Taxonomy" id="208324"/>
    <lineage>
        <taxon>Eukaryota</taxon>
        <taxon>Metazoa</taxon>
        <taxon>Chordata</taxon>
        <taxon>Craniata</taxon>
        <taxon>Vertebrata</taxon>
        <taxon>Euteleostomi</taxon>
        <taxon>Actinopterygii</taxon>
        <taxon>Neopterygii</taxon>
        <taxon>Teleostei</taxon>
        <taxon>Neoteleostei</taxon>
        <taxon>Acanthomorphata</taxon>
        <taxon>Ovalentaria</taxon>
        <taxon>Atherinomorphae</taxon>
        <taxon>Cyprinodontiformes</taxon>
        <taxon>Goodeidae</taxon>
        <taxon>Ameca</taxon>
    </lineage>
</organism>
<feature type="region of interest" description="Disordered" evidence="1">
    <location>
        <begin position="69"/>
        <end position="107"/>
    </location>
</feature>
<dbReference type="EMBL" id="JAHRIP010038279">
    <property type="protein sequence ID" value="MEQ2295144.1"/>
    <property type="molecule type" value="Genomic_DNA"/>
</dbReference>
<feature type="compositionally biased region" description="Polar residues" evidence="1">
    <location>
        <begin position="70"/>
        <end position="83"/>
    </location>
</feature>
<dbReference type="Proteomes" id="UP001469553">
    <property type="component" value="Unassembled WGS sequence"/>
</dbReference>
<reference evidence="2 3" key="1">
    <citation type="submission" date="2021-06" db="EMBL/GenBank/DDBJ databases">
        <authorList>
            <person name="Palmer J.M."/>
        </authorList>
    </citation>
    <scope>NUCLEOTIDE SEQUENCE [LARGE SCALE GENOMIC DNA]</scope>
    <source>
        <strain evidence="2 3">AS_MEX2019</strain>
        <tissue evidence="2">Muscle</tissue>
    </source>
</reference>
<feature type="non-terminal residue" evidence="2">
    <location>
        <position position="107"/>
    </location>
</feature>
<gene>
    <name evidence="2" type="ORF">AMECASPLE_011088</name>
</gene>
<sequence length="107" mass="11888">MPAPPAYIVDGSFVAQREGWIDGLTDNMFRLVCLETCGCPARERKNFEREGYILMRNETGDTKDGWIDTCSVSPHSTESSATHPSLGRYRDETSSSSLLDSSCKPNH</sequence>
<evidence type="ECO:0000256" key="1">
    <source>
        <dbReference type="SAM" id="MobiDB-lite"/>
    </source>
</evidence>
<name>A0ABV0YN58_9TELE</name>